<accession>A0A0L0NJS4</accession>
<organism evidence="2 3">
    <name type="scientific">Tolypocladium ophioglossoides (strain CBS 100239)</name>
    <name type="common">Snaketongue truffleclub</name>
    <name type="synonym">Elaphocordyceps ophioglossoides</name>
    <dbReference type="NCBI Taxonomy" id="1163406"/>
    <lineage>
        <taxon>Eukaryota</taxon>
        <taxon>Fungi</taxon>
        <taxon>Dikarya</taxon>
        <taxon>Ascomycota</taxon>
        <taxon>Pezizomycotina</taxon>
        <taxon>Sordariomycetes</taxon>
        <taxon>Hypocreomycetidae</taxon>
        <taxon>Hypocreales</taxon>
        <taxon>Ophiocordycipitaceae</taxon>
        <taxon>Tolypocladium</taxon>
    </lineage>
</organism>
<reference evidence="2 3" key="1">
    <citation type="journal article" date="2015" name="BMC Genomics">
        <title>The genome of the truffle-parasite Tolypocladium ophioglossoides and the evolution of antifungal peptaibiotics.</title>
        <authorList>
            <person name="Quandt C.A."/>
            <person name="Bushley K.E."/>
            <person name="Spatafora J.W."/>
        </authorList>
    </citation>
    <scope>NUCLEOTIDE SEQUENCE [LARGE SCALE GENOMIC DNA]</scope>
    <source>
        <strain evidence="2 3">CBS 100239</strain>
    </source>
</reference>
<gene>
    <name evidence="2" type="ORF">TOPH_00783</name>
</gene>
<evidence type="ECO:0000313" key="3">
    <source>
        <dbReference type="Proteomes" id="UP000036947"/>
    </source>
</evidence>
<proteinExistence type="predicted"/>
<name>A0A0L0NJS4_TOLOC</name>
<comment type="caution">
    <text evidence="2">The sequence shown here is derived from an EMBL/GenBank/DDBJ whole genome shotgun (WGS) entry which is preliminary data.</text>
</comment>
<dbReference type="EMBL" id="LFRF01000002">
    <property type="protein sequence ID" value="KND94284.1"/>
    <property type="molecule type" value="Genomic_DNA"/>
</dbReference>
<feature type="compositionally biased region" description="Basic residues" evidence="1">
    <location>
        <begin position="10"/>
        <end position="21"/>
    </location>
</feature>
<evidence type="ECO:0000256" key="1">
    <source>
        <dbReference type="SAM" id="MobiDB-lite"/>
    </source>
</evidence>
<dbReference type="OrthoDB" id="5596743at2759"/>
<dbReference type="AlphaFoldDB" id="A0A0L0NJS4"/>
<dbReference type="STRING" id="1163406.A0A0L0NJS4"/>
<dbReference type="Proteomes" id="UP000036947">
    <property type="component" value="Unassembled WGS sequence"/>
</dbReference>
<feature type="region of interest" description="Disordered" evidence="1">
    <location>
        <begin position="1"/>
        <end position="29"/>
    </location>
</feature>
<keyword evidence="3" id="KW-1185">Reference proteome</keyword>
<protein>
    <submittedName>
        <fullName evidence="2">Uncharacterized protein</fullName>
    </submittedName>
</protein>
<sequence length="213" mass="22665">MDRGEEAQRRPRPSHPYKSPRRWPSSPPPSVSLLLFLRHRLPQPIPNPQVDDPRSLYPSSADPSVKMKAAVILSFVAAALAGAVEVRDGHCGGDNCARQVTGTRDGLSPIESRKADCSSFQKTTVVPDATTTTDTVTVDAGVPSKFRRDAGLEYRAATEAPTVVPAYASSCQEGTKYASACSCWGITAVTTTAPQPTKTATVTVTGGDYCDDL</sequence>
<evidence type="ECO:0000313" key="2">
    <source>
        <dbReference type="EMBL" id="KND94284.1"/>
    </source>
</evidence>